<comment type="caution">
    <text evidence="1">The sequence shown here is derived from an EMBL/GenBank/DDBJ whole genome shotgun (WGS) entry which is preliminary data.</text>
</comment>
<feature type="non-terminal residue" evidence="1">
    <location>
        <position position="224"/>
    </location>
</feature>
<evidence type="ECO:0000313" key="1">
    <source>
        <dbReference type="EMBL" id="KAJ1675343.1"/>
    </source>
</evidence>
<proteinExistence type="predicted"/>
<sequence>MFPVMIRVVRGMRTPLYFVIALTAFTNFILMAVALSNLDFMRPNGSPGAGYTIALAIITCVYTAVQVIIPITKRFRDVHKALAWPRYNRAETLVASAMSVMWISSAVAVSTLGLTYRDHLRNCSAQTSSCRTFIGSLVLSWILFALWALIAFAQVYSSFLNREGGLAHRRLAATTDKHSSRPSGDSANALAFSPGYRVNAYDTSRTMHGGKAEGAAAAGEDGGG</sequence>
<dbReference type="EMBL" id="JAMZIH010005354">
    <property type="protein sequence ID" value="KAJ1675343.1"/>
    <property type="molecule type" value="Genomic_DNA"/>
</dbReference>
<protein>
    <submittedName>
        <fullName evidence="1">Uncharacterized protein</fullName>
    </submittedName>
</protein>
<evidence type="ECO:0000313" key="2">
    <source>
        <dbReference type="Proteomes" id="UP001145114"/>
    </source>
</evidence>
<accession>A0ACC1HFJ3</accession>
<name>A0ACC1HFJ3_9FUNG</name>
<keyword evidence="2" id="KW-1185">Reference proteome</keyword>
<reference evidence="1" key="1">
    <citation type="submission" date="2022-06" db="EMBL/GenBank/DDBJ databases">
        <title>Phylogenomic reconstructions and comparative analyses of Kickxellomycotina fungi.</title>
        <authorList>
            <person name="Reynolds N.K."/>
            <person name="Stajich J.E."/>
            <person name="Barry K."/>
            <person name="Grigoriev I.V."/>
            <person name="Crous P."/>
            <person name="Smith M.E."/>
        </authorList>
    </citation>
    <scope>NUCLEOTIDE SEQUENCE</scope>
    <source>
        <strain evidence="1">RSA 2271</strain>
    </source>
</reference>
<dbReference type="Proteomes" id="UP001145114">
    <property type="component" value="Unassembled WGS sequence"/>
</dbReference>
<organism evidence="1 2">
    <name type="scientific">Spiromyces aspiralis</name>
    <dbReference type="NCBI Taxonomy" id="68401"/>
    <lineage>
        <taxon>Eukaryota</taxon>
        <taxon>Fungi</taxon>
        <taxon>Fungi incertae sedis</taxon>
        <taxon>Zoopagomycota</taxon>
        <taxon>Kickxellomycotina</taxon>
        <taxon>Kickxellomycetes</taxon>
        <taxon>Kickxellales</taxon>
        <taxon>Kickxellaceae</taxon>
        <taxon>Spiromyces</taxon>
    </lineage>
</organism>
<gene>
    <name evidence="1" type="ORF">EV182_001459</name>
</gene>